<dbReference type="InterPro" id="IPR002110">
    <property type="entry name" value="Ankyrin_rpt"/>
</dbReference>
<dbReference type="Pfam" id="PF00069">
    <property type="entry name" value="Pkinase"/>
    <property type="match status" value="1"/>
</dbReference>
<evidence type="ECO:0000256" key="3">
    <source>
        <dbReference type="ARBA" id="ARBA00022679"/>
    </source>
</evidence>
<dbReference type="CDD" id="cd14014">
    <property type="entry name" value="STKc_PknB_like"/>
    <property type="match status" value="1"/>
</dbReference>
<dbReference type="PROSITE" id="PS50011">
    <property type="entry name" value="PROTEIN_KINASE_DOM"/>
    <property type="match status" value="1"/>
</dbReference>
<evidence type="ECO:0000313" key="12">
    <source>
        <dbReference type="EMBL" id="NMF59721.1"/>
    </source>
</evidence>
<dbReference type="Gene3D" id="1.10.510.10">
    <property type="entry name" value="Transferase(Phosphotransferase) domain 1"/>
    <property type="match status" value="1"/>
</dbReference>
<dbReference type="Gene3D" id="3.30.200.20">
    <property type="entry name" value="Phosphorylase Kinase, domain 1"/>
    <property type="match status" value="1"/>
</dbReference>
<sequence length="861" mass="98442">MDDDSFYLAQQGEPDAIATYLNDKLSDRCLTTQAKRNEECLVLEIAVKTVGDRETVVELVCQELTALEARSITKVQIRATQENQKFFLWEAEFDLEYPQPLPKLDLSLALEDEDEEPKDGLHQTGDVIRDRYRILEVLGQGGNGITYAAEDLQQHTKVAIKALSLRHMDDWKQIELFEREAKVLSQLDHPAIPKYFDYFTIDTDEDRAFYIVQELAQGQNLAKLVEAGWRTNEKGVRKIIEQVLNILIYLHGLKPPVVHRDIKPHNLIYSNDGKVSLVDFGAVQDTYRSTMARGSTVIGTFGYMAPEQFRGQAVPATDLYALGATILFILTHRSPSELPQERLRYNFRSKIQVSEQFADWLQKMVEPEIETRFASARESLVALQKKQIVWLPQRNLSWQAWLAIASISSILTVCTITNKWLILSFYDIYPEICKTNKKDKNPEDIKELIDYVTQNKRLSNKFPNQDTEGDRCVTANLNIETLNFLSQHGNRLDYQALLLSTKSEEVIDWLMSKKVDINSKDKSNKTALSIAVLNYLYHDGNINIIKKLIKNGADINNQDNLGLTPLHYAVTKEDNYEEHIIQEQNGHEEEYLVTRKNGREEYTLVKGDKRYMINNEDTPIIPKSSNLVIFLIQSGSKINIKDINGATPLHYSIIDLIGKSQFQCLLSRKSYKCIQTKETNEQMFIQTNPMFGKTNKTILLINNGADVNSKDNNGNTPLDYCFQYISLLESYIKYSKRYKEEYKRHIQDSWQMSIIYYLVGKGANINNTSHQDIQIYFSHSIYNKDFNFAKLLISKGANVNITGSDSHTYLHYASSIGDMQIVRLLIDNNADVNIINNNGKTALSLSANNEIAQLLIAKGAK</sequence>
<dbReference type="Pfam" id="PF12796">
    <property type="entry name" value="Ank_2"/>
    <property type="match status" value="2"/>
</dbReference>
<evidence type="ECO:0000256" key="5">
    <source>
        <dbReference type="ARBA" id="ARBA00022777"/>
    </source>
</evidence>
<accession>A0ABX1LW89</accession>
<keyword evidence="9" id="KW-0040">ANK repeat</keyword>
<proteinExistence type="predicted"/>
<dbReference type="PANTHER" id="PTHR24363">
    <property type="entry name" value="SERINE/THREONINE PROTEIN KINASE"/>
    <property type="match status" value="1"/>
</dbReference>
<dbReference type="SUPFAM" id="SSF48403">
    <property type="entry name" value="Ankyrin repeat"/>
    <property type="match status" value="2"/>
</dbReference>
<evidence type="ECO:0000259" key="11">
    <source>
        <dbReference type="PROSITE" id="PS50011"/>
    </source>
</evidence>
<dbReference type="PROSITE" id="PS50088">
    <property type="entry name" value="ANK_REPEAT"/>
    <property type="match status" value="2"/>
</dbReference>
<keyword evidence="5 12" id="KW-0418">Kinase</keyword>
<dbReference type="InterPro" id="IPR000719">
    <property type="entry name" value="Prot_kinase_dom"/>
</dbReference>
<dbReference type="PANTHER" id="PTHR24363:SF0">
    <property type="entry name" value="SERINE_THREONINE KINASE LIKE DOMAIN CONTAINING 1"/>
    <property type="match status" value="1"/>
</dbReference>
<name>A0ABX1LW89_9CYAN</name>
<evidence type="ECO:0000256" key="6">
    <source>
        <dbReference type="ARBA" id="ARBA00022840"/>
    </source>
</evidence>
<evidence type="ECO:0000313" key="13">
    <source>
        <dbReference type="Proteomes" id="UP000738376"/>
    </source>
</evidence>
<evidence type="ECO:0000256" key="1">
    <source>
        <dbReference type="ARBA" id="ARBA00012513"/>
    </source>
</evidence>
<dbReference type="InterPro" id="IPR008271">
    <property type="entry name" value="Ser/Thr_kinase_AS"/>
</dbReference>
<dbReference type="SMART" id="SM00220">
    <property type="entry name" value="S_TKc"/>
    <property type="match status" value="1"/>
</dbReference>
<keyword evidence="13" id="KW-1185">Reference proteome</keyword>
<gene>
    <name evidence="12" type="ORF">HC246_17270</name>
</gene>
<keyword evidence="2" id="KW-0723">Serine/threonine-protein kinase</keyword>
<dbReference type="EC" id="2.7.11.1" evidence="1"/>
<dbReference type="GO" id="GO:0016301">
    <property type="term" value="F:kinase activity"/>
    <property type="evidence" value="ECO:0007669"/>
    <property type="project" value="UniProtKB-KW"/>
</dbReference>
<dbReference type="EMBL" id="JAAVJL010000002">
    <property type="protein sequence ID" value="NMF59721.1"/>
    <property type="molecule type" value="Genomic_DNA"/>
</dbReference>
<feature type="binding site" evidence="10">
    <location>
        <position position="161"/>
    </location>
    <ligand>
        <name>ATP</name>
        <dbReference type="ChEBI" id="CHEBI:30616"/>
    </ligand>
</feature>
<evidence type="ECO:0000256" key="2">
    <source>
        <dbReference type="ARBA" id="ARBA00022527"/>
    </source>
</evidence>
<keyword evidence="4 10" id="KW-0547">Nucleotide-binding</keyword>
<evidence type="ECO:0000256" key="4">
    <source>
        <dbReference type="ARBA" id="ARBA00022741"/>
    </source>
</evidence>
<evidence type="ECO:0000256" key="8">
    <source>
        <dbReference type="ARBA" id="ARBA00048679"/>
    </source>
</evidence>
<dbReference type="PROSITE" id="PS50297">
    <property type="entry name" value="ANK_REP_REGION"/>
    <property type="match status" value="1"/>
</dbReference>
<dbReference type="Proteomes" id="UP000738376">
    <property type="component" value="Unassembled WGS sequence"/>
</dbReference>
<organism evidence="12 13">
    <name type="scientific">Pseudanabaena yagii GIHE-NHR1</name>
    <dbReference type="NCBI Taxonomy" id="2722753"/>
    <lineage>
        <taxon>Bacteria</taxon>
        <taxon>Bacillati</taxon>
        <taxon>Cyanobacteriota</taxon>
        <taxon>Cyanophyceae</taxon>
        <taxon>Pseudanabaenales</taxon>
        <taxon>Pseudanabaenaceae</taxon>
        <taxon>Pseudanabaena</taxon>
        <taxon>Pseudanabaena yagii</taxon>
    </lineage>
</organism>
<evidence type="ECO:0000256" key="7">
    <source>
        <dbReference type="ARBA" id="ARBA00047899"/>
    </source>
</evidence>
<dbReference type="InterPro" id="IPR036770">
    <property type="entry name" value="Ankyrin_rpt-contain_sf"/>
</dbReference>
<feature type="repeat" description="ANK" evidence="9">
    <location>
        <begin position="523"/>
        <end position="560"/>
    </location>
</feature>
<dbReference type="InterPro" id="IPR017441">
    <property type="entry name" value="Protein_kinase_ATP_BS"/>
</dbReference>
<dbReference type="PROSITE" id="PS00107">
    <property type="entry name" value="PROTEIN_KINASE_ATP"/>
    <property type="match status" value="1"/>
</dbReference>
<comment type="catalytic activity">
    <reaction evidence="8">
        <text>L-seryl-[protein] + ATP = O-phospho-L-seryl-[protein] + ADP + H(+)</text>
        <dbReference type="Rhea" id="RHEA:17989"/>
        <dbReference type="Rhea" id="RHEA-COMP:9863"/>
        <dbReference type="Rhea" id="RHEA-COMP:11604"/>
        <dbReference type="ChEBI" id="CHEBI:15378"/>
        <dbReference type="ChEBI" id="CHEBI:29999"/>
        <dbReference type="ChEBI" id="CHEBI:30616"/>
        <dbReference type="ChEBI" id="CHEBI:83421"/>
        <dbReference type="ChEBI" id="CHEBI:456216"/>
        <dbReference type="EC" id="2.7.11.1"/>
    </reaction>
</comment>
<dbReference type="PROSITE" id="PS00108">
    <property type="entry name" value="PROTEIN_KINASE_ST"/>
    <property type="match status" value="1"/>
</dbReference>
<comment type="caution">
    <text evidence="12">The sequence shown here is derived from an EMBL/GenBank/DDBJ whole genome shotgun (WGS) entry which is preliminary data.</text>
</comment>
<dbReference type="InterPro" id="IPR011009">
    <property type="entry name" value="Kinase-like_dom_sf"/>
</dbReference>
<evidence type="ECO:0000256" key="10">
    <source>
        <dbReference type="PROSITE-ProRule" id="PRU10141"/>
    </source>
</evidence>
<protein>
    <recommendedName>
        <fullName evidence="1">non-specific serine/threonine protein kinase</fullName>
        <ecNumber evidence="1">2.7.11.1</ecNumber>
    </recommendedName>
</protein>
<reference evidence="12 13" key="1">
    <citation type="submission" date="2020-03" db="EMBL/GenBank/DDBJ databases">
        <title>Draft Genome Sequence of 2-Methylisoborneol Producing Pseudanabaena yagii Strain GIHE-NHR1 Isolated from North Han River in South Korea.</title>
        <authorList>
            <person name="Jeong J."/>
        </authorList>
    </citation>
    <scope>NUCLEOTIDE SEQUENCE [LARGE SCALE GENOMIC DNA]</scope>
    <source>
        <strain evidence="12 13">GIHE-NHR1</strain>
    </source>
</reference>
<feature type="domain" description="Protein kinase" evidence="11">
    <location>
        <begin position="132"/>
        <end position="391"/>
    </location>
</feature>
<dbReference type="SMART" id="SM00248">
    <property type="entry name" value="ANK"/>
    <property type="match status" value="7"/>
</dbReference>
<comment type="catalytic activity">
    <reaction evidence="7">
        <text>L-threonyl-[protein] + ATP = O-phospho-L-threonyl-[protein] + ADP + H(+)</text>
        <dbReference type="Rhea" id="RHEA:46608"/>
        <dbReference type="Rhea" id="RHEA-COMP:11060"/>
        <dbReference type="Rhea" id="RHEA-COMP:11605"/>
        <dbReference type="ChEBI" id="CHEBI:15378"/>
        <dbReference type="ChEBI" id="CHEBI:30013"/>
        <dbReference type="ChEBI" id="CHEBI:30616"/>
        <dbReference type="ChEBI" id="CHEBI:61977"/>
        <dbReference type="ChEBI" id="CHEBI:456216"/>
        <dbReference type="EC" id="2.7.11.1"/>
    </reaction>
</comment>
<keyword evidence="6 10" id="KW-0067">ATP-binding</keyword>
<evidence type="ECO:0000256" key="9">
    <source>
        <dbReference type="PROSITE-ProRule" id="PRU00023"/>
    </source>
</evidence>
<keyword evidence="3" id="KW-0808">Transferase</keyword>
<feature type="repeat" description="ANK" evidence="9">
    <location>
        <begin position="805"/>
        <end position="837"/>
    </location>
</feature>
<dbReference type="SUPFAM" id="SSF56112">
    <property type="entry name" value="Protein kinase-like (PK-like)"/>
    <property type="match status" value="1"/>
</dbReference>
<dbReference type="Gene3D" id="1.25.40.20">
    <property type="entry name" value="Ankyrin repeat-containing domain"/>
    <property type="match status" value="3"/>
</dbReference>